<dbReference type="KEGG" id="bmh:BMWSH_4492"/>
<evidence type="ECO:0000256" key="2">
    <source>
        <dbReference type="RuleBase" id="RU003452"/>
    </source>
</evidence>
<evidence type="ECO:0000313" key="4">
    <source>
        <dbReference type="Proteomes" id="UP000001283"/>
    </source>
</evidence>
<dbReference type="InterPro" id="IPR038765">
    <property type="entry name" value="Papain-like_cys_pep_sf"/>
</dbReference>
<dbReference type="Proteomes" id="UP000001283">
    <property type="component" value="Chromosome"/>
</dbReference>
<dbReference type="Gene3D" id="3.30.2140.20">
    <property type="match status" value="1"/>
</dbReference>
<protein>
    <submittedName>
        <fullName evidence="3">N-acetyltransferase superfamily</fullName>
    </submittedName>
</protein>
<gene>
    <name evidence="3" type="ORF">BMWSH_4492</name>
</gene>
<dbReference type="SUPFAM" id="SSF54001">
    <property type="entry name" value="Cysteine proteinases"/>
    <property type="match status" value="1"/>
</dbReference>
<accession>A0A8D3X435</accession>
<dbReference type="AlphaFoldDB" id="A0A8D3X435"/>
<sequence length="252" mass="28935">MMNINYYFSRFLAKKPDSPTYENLAALQNKHMLHIPFENLDVLSQTPIIIDLERIFQKVVINLRGGFCYELNGLFGWLLKESGYEVSYVSATVKKPDGTWTIEGSHATNLVRVENQSYIVDVGFGDSVRKPMPLNGEVVRDVSGSYRMTNVVEHTYDLQRWEDDVWKTLYRVSTLPKKLTDFTPMCEFNQTSADSPFVHKRLVTIATPTGRITLSGETLTVTDGEKKTKRNVSEEKITDILQNHFYIIKGFY</sequence>
<dbReference type="EMBL" id="CP003017">
    <property type="protein sequence ID" value="AEN91370.1"/>
    <property type="molecule type" value="Genomic_DNA"/>
</dbReference>
<proteinExistence type="inferred from homology"/>
<dbReference type="GO" id="GO:0016407">
    <property type="term" value="F:acetyltransferase activity"/>
    <property type="evidence" value="ECO:0007669"/>
    <property type="project" value="InterPro"/>
</dbReference>
<name>A0A8D3X435_PRIMW</name>
<evidence type="ECO:0000256" key="1">
    <source>
        <dbReference type="ARBA" id="ARBA00006547"/>
    </source>
</evidence>
<dbReference type="Pfam" id="PF00797">
    <property type="entry name" value="Acetyltransf_2"/>
    <property type="match status" value="1"/>
</dbReference>
<dbReference type="InterPro" id="IPR001447">
    <property type="entry name" value="Arylamine_N-AcTrfase"/>
</dbReference>
<organism evidence="3 4">
    <name type="scientific">Priestia megaterium (strain WSH-002)</name>
    <name type="common">Bacillus megaterium</name>
    <dbReference type="NCBI Taxonomy" id="1006007"/>
    <lineage>
        <taxon>Bacteria</taxon>
        <taxon>Bacillati</taxon>
        <taxon>Bacillota</taxon>
        <taxon>Bacilli</taxon>
        <taxon>Bacillales</taxon>
        <taxon>Bacillaceae</taxon>
        <taxon>Priestia</taxon>
    </lineage>
</organism>
<comment type="similarity">
    <text evidence="1 2">Belongs to the arylamine N-acetyltransferase family.</text>
</comment>
<keyword evidence="3" id="KW-0808">Transferase</keyword>
<dbReference type="InterPro" id="IPR053710">
    <property type="entry name" value="Arylamine_NAT_domain_sf"/>
</dbReference>
<dbReference type="PRINTS" id="PR01543">
    <property type="entry name" value="ANATRNSFRASE"/>
</dbReference>
<reference evidence="3 4" key="1">
    <citation type="journal article" date="2011" name="J. Bacteriol.">
        <title>Complete genome sequence of the industrial strain Bacillus megaterium WSH-002.</title>
        <authorList>
            <person name="Liu L."/>
            <person name="Li Y."/>
            <person name="Zhang J."/>
            <person name="Zou W."/>
            <person name="Zhou Z."/>
            <person name="Liu J."/>
            <person name="Li X."/>
            <person name="Wang L."/>
            <person name="Chen J."/>
        </authorList>
    </citation>
    <scope>NUCLEOTIDE SEQUENCE [LARGE SCALE GENOMIC DNA]</scope>
    <source>
        <strain evidence="3 4">WSH-002</strain>
    </source>
</reference>
<evidence type="ECO:0000313" key="3">
    <source>
        <dbReference type="EMBL" id="AEN91370.1"/>
    </source>
</evidence>
<dbReference type="PANTHER" id="PTHR11786">
    <property type="entry name" value="N-HYDROXYARYLAMINE O-ACETYLTRANSFERASE"/>
    <property type="match status" value="1"/>
</dbReference>
<dbReference type="PANTHER" id="PTHR11786:SF0">
    <property type="entry name" value="ARYLAMINE N-ACETYLTRANSFERASE 4-RELATED"/>
    <property type="match status" value="1"/>
</dbReference>